<gene>
    <name evidence="1" type="ORF">FQK01_25170</name>
</gene>
<dbReference type="EMBL" id="VOCK01000294">
    <property type="protein sequence ID" value="TWQ43166.1"/>
    <property type="molecule type" value="Genomic_DNA"/>
</dbReference>
<organism evidence="1 2">
    <name type="scientific">Xanthomonas vasicola</name>
    <dbReference type="NCBI Taxonomy" id="56459"/>
    <lineage>
        <taxon>Bacteria</taxon>
        <taxon>Pseudomonadati</taxon>
        <taxon>Pseudomonadota</taxon>
        <taxon>Gammaproteobacteria</taxon>
        <taxon>Lysobacterales</taxon>
        <taxon>Lysobacteraceae</taxon>
        <taxon>Xanthomonas</taxon>
    </lineage>
</organism>
<evidence type="ECO:0000313" key="1">
    <source>
        <dbReference type="EMBL" id="TWQ43166.1"/>
    </source>
</evidence>
<protein>
    <submittedName>
        <fullName evidence="1">Type II/IV secretion system family protein</fullName>
    </submittedName>
</protein>
<evidence type="ECO:0000313" key="2">
    <source>
        <dbReference type="Proteomes" id="UP000320455"/>
    </source>
</evidence>
<dbReference type="AlphaFoldDB" id="A0ABD7S2N3"/>
<feature type="non-terminal residue" evidence="1">
    <location>
        <position position="36"/>
    </location>
</feature>
<proteinExistence type="predicted"/>
<reference evidence="2" key="1">
    <citation type="journal article" date="2020" name="Phytopathology">
        <title>Genomic acquisitions in emerging populations of Xanthomonas vasicola pv. vasculorum infecting corn in the U.S. and Argentina.</title>
        <authorList>
            <person name="Perez-Quintero A.L."/>
        </authorList>
    </citation>
    <scope>NUCLEOTIDE SEQUENCE [LARGE SCALE GENOMIC DNA]</scope>
    <source>
        <strain evidence="2">Xvh-L</strain>
    </source>
</reference>
<sequence>MNANAPVPTTITRHSRLLDMMKSALGGAIGELLDDP</sequence>
<name>A0ABD7S2N3_XANVA</name>
<keyword evidence="2" id="KW-1185">Reference proteome</keyword>
<dbReference type="Proteomes" id="UP000320455">
    <property type="component" value="Unassembled WGS sequence"/>
</dbReference>
<accession>A0ABD7S2N3</accession>
<comment type="caution">
    <text evidence="1">The sequence shown here is derived from an EMBL/GenBank/DDBJ whole genome shotgun (WGS) entry which is preliminary data.</text>
</comment>